<feature type="region of interest" description="Disordered" evidence="1">
    <location>
        <begin position="43"/>
        <end position="75"/>
    </location>
</feature>
<keyword evidence="4" id="KW-1185">Reference proteome</keyword>
<gene>
    <name evidence="3" type="ORF">BJB45_16820</name>
</gene>
<dbReference type="KEGG" id="hhu:AR456_09880"/>
<proteinExistence type="predicted"/>
<feature type="compositionally biased region" description="Polar residues" evidence="1">
    <location>
        <begin position="53"/>
        <end position="65"/>
    </location>
</feature>
<reference evidence="3 4" key="1">
    <citation type="submission" date="2013-08" db="EMBL/GenBank/DDBJ databases">
        <title>draft genome of Halomonas huanghegensis, strain BJGMM-B45T.</title>
        <authorList>
            <person name="Miao C."/>
            <person name="Wan Y."/>
            <person name="Jin W."/>
        </authorList>
    </citation>
    <scope>NUCLEOTIDE SEQUENCE [LARGE SCALE GENOMIC DNA]</scope>
    <source>
        <strain evidence="3 4">BJGMM-B45</strain>
    </source>
</reference>
<sequence>MLGFDAQSSSLSYTSASRSSYHGTSLVTHEAGNVLDLHCRAGHTRPVTRKQRMTASTSFKSTQFQRIRMSDHKDAHDRQLDELKGELIRFIEERSAVDPQSREGGSLRSRALTEQELEEITEHLAAERKAKHAAILSNLLDLIDRAGTTVGSLSLIALFFADKTNTQGTLLVASTSKPLWGAAFGFLLALVASYCKAILTWRDK</sequence>
<organism evidence="3 4">
    <name type="scientific">Halomonas huangheensis</name>
    <dbReference type="NCBI Taxonomy" id="1178482"/>
    <lineage>
        <taxon>Bacteria</taxon>
        <taxon>Pseudomonadati</taxon>
        <taxon>Pseudomonadota</taxon>
        <taxon>Gammaproteobacteria</taxon>
        <taxon>Oceanospirillales</taxon>
        <taxon>Halomonadaceae</taxon>
        <taxon>Halomonas</taxon>
    </lineage>
</organism>
<evidence type="ECO:0000313" key="4">
    <source>
        <dbReference type="Proteomes" id="UP000019113"/>
    </source>
</evidence>
<evidence type="ECO:0000313" key="3">
    <source>
        <dbReference type="EMBL" id="ERL52943.1"/>
    </source>
</evidence>
<accession>W1NBT9</accession>
<dbReference type="EMBL" id="AVBC01000014">
    <property type="protein sequence ID" value="ERL52943.1"/>
    <property type="molecule type" value="Genomic_DNA"/>
</dbReference>
<dbReference type="Proteomes" id="UP000019113">
    <property type="component" value="Unassembled WGS sequence"/>
</dbReference>
<name>W1NBT9_9GAMM</name>
<dbReference type="AlphaFoldDB" id="W1NBT9"/>
<keyword evidence="2" id="KW-1133">Transmembrane helix</keyword>
<feature type="transmembrane region" description="Helical" evidence="2">
    <location>
        <begin position="179"/>
        <end position="199"/>
    </location>
</feature>
<comment type="caution">
    <text evidence="3">The sequence shown here is derived from an EMBL/GenBank/DDBJ whole genome shotgun (WGS) entry which is preliminary data.</text>
</comment>
<feature type="compositionally biased region" description="Basic residues" evidence="1">
    <location>
        <begin position="43"/>
        <end position="52"/>
    </location>
</feature>
<keyword evidence="2" id="KW-0472">Membrane</keyword>
<keyword evidence="2" id="KW-0812">Transmembrane</keyword>
<protein>
    <submittedName>
        <fullName evidence="3">Uncharacterized protein</fullName>
    </submittedName>
</protein>
<dbReference type="PATRIC" id="fig|1178482.3.peg.626"/>
<evidence type="ECO:0000256" key="2">
    <source>
        <dbReference type="SAM" id="Phobius"/>
    </source>
</evidence>
<evidence type="ECO:0000256" key="1">
    <source>
        <dbReference type="SAM" id="MobiDB-lite"/>
    </source>
</evidence>